<organism evidence="2 3">
    <name type="scientific">Mycena albidolilacea</name>
    <dbReference type="NCBI Taxonomy" id="1033008"/>
    <lineage>
        <taxon>Eukaryota</taxon>
        <taxon>Fungi</taxon>
        <taxon>Dikarya</taxon>
        <taxon>Basidiomycota</taxon>
        <taxon>Agaricomycotina</taxon>
        <taxon>Agaricomycetes</taxon>
        <taxon>Agaricomycetidae</taxon>
        <taxon>Agaricales</taxon>
        <taxon>Marasmiineae</taxon>
        <taxon>Mycenaceae</taxon>
        <taxon>Mycena</taxon>
    </lineage>
</organism>
<sequence length="453" mass="50738">MDPLTFATSGIALATVCLSIVNALRTIIETHKNCPEELKSLLQRADGLSFLLGRLDAVKHKLLAGDTAYIQRAFDEEACRKTVREMNDLVWKICRPEAGKQTGFLMTIRLIVKNSDVHLLLKRLNDHQHDIAAAIGIIDVDTDLDTKANTEAILRHMAHLKKDLASLGASVESLKTALTVGQSLDALQLASKPVSAFPANSNIPCPAYIPNRQQMPRSSIQFRTWHGATRQFGKETQYTRTRRELSDAAYCYLQSDLHAVLNYARTEYNQDWVNSIRLASGSNYPSGYAPIHQAAWQGVSVEEVQRLLDLGAWRTLRTIKSDLTPLDIARQFRHIHLYDILAPVIRHPLPSKTILKLEESLNNVIQTECKLNDDGVEMGKSATRYPEVTVLTEMVIPLIWFPINEDVNTRGFFIRLDGREIVVKSPYGQQFRIFADGTASKIEEAVILDGNGV</sequence>
<keyword evidence="3" id="KW-1185">Reference proteome</keyword>
<comment type="caution">
    <text evidence="2">The sequence shown here is derived from an EMBL/GenBank/DDBJ whole genome shotgun (WGS) entry which is preliminary data.</text>
</comment>
<name>A0AAD6Z6X3_9AGAR</name>
<reference evidence="2" key="1">
    <citation type="submission" date="2023-03" db="EMBL/GenBank/DDBJ databases">
        <title>Massive genome expansion in bonnet fungi (Mycena s.s.) driven by repeated elements and novel gene families across ecological guilds.</title>
        <authorList>
            <consortium name="Lawrence Berkeley National Laboratory"/>
            <person name="Harder C.B."/>
            <person name="Miyauchi S."/>
            <person name="Viragh M."/>
            <person name="Kuo A."/>
            <person name="Thoen E."/>
            <person name="Andreopoulos B."/>
            <person name="Lu D."/>
            <person name="Skrede I."/>
            <person name="Drula E."/>
            <person name="Henrissat B."/>
            <person name="Morin E."/>
            <person name="Kohler A."/>
            <person name="Barry K."/>
            <person name="LaButti K."/>
            <person name="Morin E."/>
            <person name="Salamov A."/>
            <person name="Lipzen A."/>
            <person name="Mereny Z."/>
            <person name="Hegedus B."/>
            <person name="Baldrian P."/>
            <person name="Stursova M."/>
            <person name="Weitz H."/>
            <person name="Taylor A."/>
            <person name="Grigoriev I.V."/>
            <person name="Nagy L.G."/>
            <person name="Martin F."/>
            <person name="Kauserud H."/>
        </authorList>
    </citation>
    <scope>NUCLEOTIDE SEQUENCE</scope>
    <source>
        <strain evidence="2">CBHHK002</strain>
    </source>
</reference>
<dbReference type="AlphaFoldDB" id="A0AAD6Z6X3"/>
<accession>A0AAD6Z6X3</accession>
<gene>
    <name evidence="2" type="ORF">DFH08DRAFT_898644</name>
</gene>
<dbReference type="SUPFAM" id="SSF48403">
    <property type="entry name" value="Ankyrin repeat"/>
    <property type="match status" value="1"/>
</dbReference>
<feature type="domain" description="Azaphilone pigments biosynthesis cluster protein L N-terminal" evidence="1">
    <location>
        <begin position="1"/>
        <end position="166"/>
    </location>
</feature>
<dbReference type="EMBL" id="JARIHO010000078">
    <property type="protein sequence ID" value="KAJ7310631.1"/>
    <property type="molecule type" value="Genomic_DNA"/>
</dbReference>
<evidence type="ECO:0000313" key="2">
    <source>
        <dbReference type="EMBL" id="KAJ7310631.1"/>
    </source>
</evidence>
<dbReference type="InterPro" id="IPR031348">
    <property type="entry name" value="PigL_N"/>
</dbReference>
<dbReference type="Proteomes" id="UP001218218">
    <property type="component" value="Unassembled WGS sequence"/>
</dbReference>
<dbReference type="InterPro" id="IPR036770">
    <property type="entry name" value="Ankyrin_rpt-contain_sf"/>
</dbReference>
<proteinExistence type="predicted"/>
<evidence type="ECO:0000313" key="3">
    <source>
        <dbReference type="Proteomes" id="UP001218218"/>
    </source>
</evidence>
<dbReference type="Pfam" id="PF17111">
    <property type="entry name" value="PigL_N"/>
    <property type="match status" value="1"/>
</dbReference>
<protein>
    <recommendedName>
        <fullName evidence="1">Azaphilone pigments biosynthesis cluster protein L N-terminal domain-containing protein</fullName>
    </recommendedName>
</protein>
<evidence type="ECO:0000259" key="1">
    <source>
        <dbReference type="Pfam" id="PF17111"/>
    </source>
</evidence>